<dbReference type="Proteomes" id="UP000309788">
    <property type="component" value="Unassembled WGS sequence"/>
</dbReference>
<evidence type="ECO:0000313" key="1">
    <source>
        <dbReference type="EMBL" id="TLU90709.1"/>
    </source>
</evidence>
<dbReference type="OrthoDB" id="932207at2"/>
<dbReference type="RefSeq" id="WP_138283032.1">
    <property type="nucleotide sequence ID" value="NZ_BMGE01000005.1"/>
</dbReference>
<evidence type="ECO:0000313" key="2">
    <source>
        <dbReference type="Proteomes" id="UP000309788"/>
    </source>
</evidence>
<keyword evidence="2" id="KW-1185">Reference proteome</keyword>
<gene>
    <name evidence="1" type="ORF">FEM55_19385</name>
</gene>
<reference evidence="1 2" key="1">
    <citation type="submission" date="2019-05" db="EMBL/GenBank/DDBJ databases">
        <authorList>
            <person name="Qu J.-H."/>
        </authorList>
    </citation>
    <scope>NUCLEOTIDE SEQUENCE [LARGE SCALE GENOMIC DNA]</scope>
    <source>
        <strain evidence="1 2">Z12</strain>
    </source>
</reference>
<name>A0A5R9K9D6_9BACT</name>
<proteinExistence type="predicted"/>
<dbReference type="AlphaFoldDB" id="A0A5R9K9D6"/>
<accession>A0A5R9K9D6</accession>
<sequence length="345" mass="38658">MPLLYSRLFFHVQAIGLLFLFSQSLFAQTTYFHQDFLKVKPYVNLVPDTGQFSHVVQTVPALSYCKFQHGFMDLVRTLQDSATGGIIRAMRASPFEPNPKTLFIQIRLSAESIQSAAVNAVYFYAGENFNPGNNSFPGNALMFGKFSLHFTGSAFVVKDLETQLSSKAVKTKTPVVITWVLNNSAESFKYKLFSKDAAEYEAIPGSYDLWVNNEPVNRNSKAYPGNSLFSETKLSNFEIRFRNGIGKIRIHDILIREAVSELDPSEVIVAPNPSSGKMIGLKSARIDSASLKLVSMNGKEIPFRKQSLSADHFLIFPAKTLASGMYLLFFESLDRKRKSVRVMVQ</sequence>
<dbReference type="EMBL" id="VCEI01000028">
    <property type="protein sequence ID" value="TLU90709.1"/>
    <property type="molecule type" value="Genomic_DNA"/>
</dbReference>
<protein>
    <submittedName>
        <fullName evidence="1">T9SS type A sorting domain-containing protein</fullName>
    </submittedName>
</protein>
<organism evidence="1 2">
    <name type="scientific">Dyadobacter sediminis</name>
    <dbReference type="NCBI Taxonomy" id="1493691"/>
    <lineage>
        <taxon>Bacteria</taxon>
        <taxon>Pseudomonadati</taxon>
        <taxon>Bacteroidota</taxon>
        <taxon>Cytophagia</taxon>
        <taxon>Cytophagales</taxon>
        <taxon>Spirosomataceae</taxon>
        <taxon>Dyadobacter</taxon>
    </lineage>
</organism>
<comment type="caution">
    <text evidence="1">The sequence shown here is derived from an EMBL/GenBank/DDBJ whole genome shotgun (WGS) entry which is preliminary data.</text>
</comment>